<feature type="chain" id="PRO_5012879602" evidence="3">
    <location>
        <begin position="24"/>
        <end position="296"/>
    </location>
</feature>
<feature type="domain" description="DUF4349" evidence="4">
    <location>
        <begin position="74"/>
        <end position="282"/>
    </location>
</feature>
<dbReference type="Pfam" id="PF14257">
    <property type="entry name" value="DUF4349"/>
    <property type="match status" value="1"/>
</dbReference>
<dbReference type="EMBL" id="PDCR01000004">
    <property type="protein sequence ID" value="PEG55797.1"/>
    <property type="molecule type" value="Genomic_DNA"/>
</dbReference>
<dbReference type="OrthoDB" id="186919at2"/>
<sequence>MTLGWVLRALAGLVVMLAVVCSAACSGGSTPGAPDTAERYQTGGGAGSGPMPPEMPMTGPVPPDAPKAPPAVQRDVIKTASVTVTAENPTSAADRAADLATDAGGRVDSRTEYGGSVLDRARITLTLRVPADKLDGVIDGLKELGTVDALDMRVEDVTSTRVDLDARIKALQTSVDRLLAIMRDAQDPSALIEAESALSQRQADLDSLRAQRAALGEQISYSTVTVELIAPVVGGPAPERYQGFLGQLERGWDALVDAGSNLVLLFGLLLPWMGAAVLALALLFGLYRLVRARRRG</sequence>
<keyword evidence="2" id="KW-1133">Transmembrane helix</keyword>
<evidence type="ECO:0000259" key="4">
    <source>
        <dbReference type="Pfam" id="PF14257"/>
    </source>
</evidence>
<evidence type="ECO:0000256" key="3">
    <source>
        <dbReference type="SAM" id="SignalP"/>
    </source>
</evidence>
<evidence type="ECO:0000313" key="6">
    <source>
        <dbReference type="Proteomes" id="UP000220340"/>
    </source>
</evidence>
<evidence type="ECO:0000256" key="2">
    <source>
        <dbReference type="SAM" id="Phobius"/>
    </source>
</evidence>
<feature type="region of interest" description="Disordered" evidence="1">
    <location>
        <begin position="27"/>
        <end position="57"/>
    </location>
</feature>
<evidence type="ECO:0000313" key="5">
    <source>
        <dbReference type="EMBL" id="PEG55797.1"/>
    </source>
</evidence>
<proteinExistence type="predicted"/>
<dbReference type="RefSeq" id="WP_079244533.1">
    <property type="nucleotide sequence ID" value="NZ_BAAATC010000019.1"/>
</dbReference>
<comment type="caution">
    <text evidence="5">The sequence shown here is derived from an EMBL/GenBank/DDBJ whole genome shotgun (WGS) entry which is preliminary data.</text>
</comment>
<dbReference type="Proteomes" id="UP000220340">
    <property type="component" value="Unassembled WGS sequence"/>
</dbReference>
<keyword evidence="6" id="KW-1185">Reference proteome</keyword>
<accession>A0A2A7NZI8</accession>
<feature type="signal peptide" evidence="3">
    <location>
        <begin position="1"/>
        <end position="23"/>
    </location>
</feature>
<keyword evidence="2" id="KW-0472">Membrane</keyword>
<gene>
    <name evidence="5" type="ORF">CRI78_04010</name>
</gene>
<name>A0A2A7NZI8_9MYCO</name>
<protein>
    <submittedName>
        <fullName evidence="5">DUF4349 domain-containing protein</fullName>
    </submittedName>
</protein>
<reference evidence="5 6" key="1">
    <citation type="submission" date="2017-10" db="EMBL/GenBank/DDBJ databases">
        <title>The new phylogeny of genus Mycobacterium.</title>
        <authorList>
            <person name="Tortoli E."/>
            <person name="Trovato A."/>
            <person name="Cirillo D.M."/>
        </authorList>
    </citation>
    <scope>NUCLEOTIDE SEQUENCE [LARGE SCALE GENOMIC DNA]</scope>
    <source>
        <strain evidence="5 6">IP141170001</strain>
    </source>
</reference>
<feature type="transmembrane region" description="Helical" evidence="2">
    <location>
        <begin position="262"/>
        <end position="287"/>
    </location>
</feature>
<keyword evidence="3" id="KW-0732">Signal</keyword>
<evidence type="ECO:0000256" key="1">
    <source>
        <dbReference type="SAM" id="MobiDB-lite"/>
    </source>
</evidence>
<keyword evidence="2" id="KW-0812">Transmembrane</keyword>
<dbReference type="AlphaFoldDB" id="A0A2A7NZI8"/>
<organism evidence="5 6">
    <name type="scientific">Mycolicibacterium diernhoferi</name>
    <dbReference type="NCBI Taxonomy" id="1801"/>
    <lineage>
        <taxon>Bacteria</taxon>
        <taxon>Bacillati</taxon>
        <taxon>Actinomycetota</taxon>
        <taxon>Actinomycetes</taxon>
        <taxon>Mycobacteriales</taxon>
        <taxon>Mycobacteriaceae</taxon>
        <taxon>Mycolicibacterium</taxon>
    </lineage>
</organism>
<dbReference type="InterPro" id="IPR025645">
    <property type="entry name" value="DUF4349"/>
</dbReference>